<evidence type="ECO:0000256" key="1">
    <source>
        <dbReference type="SAM" id="MobiDB-lite"/>
    </source>
</evidence>
<dbReference type="Proteomes" id="UP000008311">
    <property type="component" value="Unassembled WGS sequence"/>
</dbReference>
<dbReference type="EMBL" id="EQ973826">
    <property type="protein sequence ID" value="EEF44050.1"/>
    <property type="molecule type" value="Genomic_DNA"/>
</dbReference>
<protein>
    <submittedName>
        <fullName evidence="2">Uncharacterized protein</fullName>
    </submittedName>
</protein>
<proteinExistence type="predicted"/>
<keyword evidence="3" id="KW-1185">Reference proteome</keyword>
<name>B9RX21_RICCO</name>
<feature type="region of interest" description="Disordered" evidence="1">
    <location>
        <begin position="42"/>
        <end position="82"/>
    </location>
</feature>
<evidence type="ECO:0000313" key="2">
    <source>
        <dbReference type="EMBL" id="EEF44050.1"/>
    </source>
</evidence>
<dbReference type="AlphaFoldDB" id="B9RX21"/>
<sequence length="133" mass="13322">MICSICKSKGHNKDNFAAPNVSSASNVVSEITAIVGIGGGDGSGRGRGGGTIGGRGRGSVGRSGGRATIGRGVTPPSTSHNSFVTSLRSCGNLAGSCDTTAEAPSQSSHTRATDNRLDEIPLQRPIGKLMIGI</sequence>
<dbReference type="InParanoid" id="B9RX21"/>
<accession>B9RX21</accession>
<feature type="compositionally biased region" description="Gly residues" evidence="1">
    <location>
        <begin position="42"/>
        <end position="64"/>
    </location>
</feature>
<gene>
    <name evidence="2" type="ORF">RCOM_0816420</name>
</gene>
<organism evidence="2 3">
    <name type="scientific">Ricinus communis</name>
    <name type="common">Castor bean</name>
    <dbReference type="NCBI Taxonomy" id="3988"/>
    <lineage>
        <taxon>Eukaryota</taxon>
        <taxon>Viridiplantae</taxon>
        <taxon>Streptophyta</taxon>
        <taxon>Embryophyta</taxon>
        <taxon>Tracheophyta</taxon>
        <taxon>Spermatophyta</taxon>
        <taxon>Magnoliopsida</taxon>
        <taxon>eudicotyledons</taxon>
        <taxon>Gunneridae</taxon>
        <taxon>Pentapetalae</taxon>
        <taxon>rosids</taxon>
        <taxon>fabids</taxon>
        <taxon>Malpighiales</taxon>
        <taxon>Euphorbiaceae</taxon>
        <taxon>Acalyphoideae</taxon>
        <taxon>Acalypheae</taxon>
        <taxon>Ricinus</taxon>
    </lineage>
</organism>
<reference evidence="3" key="1">
    <citation type="journal article" date="2010" name="Nat. Biotechnol.">
        <title>Draft genome sequence of the oilseed species Ricinus communis.</title>
        <authorList>
            <person name="Chan A.P."/>
            <person name="Crabtree J."/>
            <person name="Zhao Q."/>
            <person name="Lorenzi H."/>
            <person name="Orvis J."/>
            <person name="Puiu D."/>
            <person name="Melake-Berhan A."/>
            <person name="Jones K.M."/>
            <person name="Redman J."/>
            <person name="Chen G."/>
            <person name="Cahoon E.B."/>
            <person name="Gedil M."/>
            <person name="Stanke M."/>
            <person name="Haas B.J."/>
            <person name="Wortman J.R."/>
            <person name="Fraser-Liggett C.M."/>
            <person name="Ravel J."/>
            <person name="Rabinowicz P.D."/>
        </authorList>
    </citation>
    <scope>NUCLEOTIDE SEQUENCE [LARGE SCALE GENOMIC DNA]</scope>
    <source>
        <strain evidence="3">cv. Hale</strain>
    </source>
</reference>
<evidence type="ECO:0000313" key="3">
    <source>
        <dbReference type="Proteomes" id="UP000008311"/>
    </source>
</evidence>